<evidence type="ECO:0000313" key="7">
    <source>
        <dbReference type="Proteomes" id="UP000011571"/>
    </source>
</evidence>
<dbReference type="GO" id="GO:0016491">
    <property type="term" value="F:oxidoreductase activity"/>
    <property type="evidence" value="ECO:0007669"/>
    <property type="project" value="UniProtKB-KW"/>
</dbReference>
<dbReference type="GO" id="GO:0050660">
    <property type="term" value="F:flavin adenine dinucleotide binding"/>
    <property type="evidence" value="ECO:0007669"/>
    <property type="project" value="InterPro"/>
</dbReference>
<evidence type="ECO:0000259" key="5">
    <source>
        <dbReference type="Pfam" id="PF08031"/>
    </source>
</evidence>
<keyword evidence="4" id="KW-0560">Oxidoreductase</keyword>
<evidence type="ECO:0000256" key="4">
    <source>
        <dbReference type="ARBA" id="ARBA00023002"/>
    </source>
</evidence>
<name>M0HKD9_HALGM</name>
<dbReference type="Gene3D" id="3.30.465.10">
    <property type="match status" value="1"/>
</dbReference>
<dbReference type="InterPro" id="IPR012951">
    <property type="entry name" value="BBE"/>
</dbReference>
<evidence type="ECO:0000313" key="6">
    <source>
        <dbReference type="EMBL" id="ELZ83539.1"/>
    </source>
</evidence>
<dbReference type="InterPro" id="IPR050416">
    <property type="entry name" value="FAD-linked_Oxidoreductase"/>
</dbReference>
<dbReference type="Pfam" id="PF08031">
    <property type="entry name" value="BBE"/>
    <property type="match status" value="1"/>
</dbReference>
<evidence type="ECO:0000256" key="2">
    <source>
        <dbReference type="ARBA" id="ARBA00022630"/>
    </source>
</evidence>
<keyword evidence="7" id="KW-1185">Reference proteome</keyword>
<protein>
    <submittedName>
        <fullName evidence="6">FAD linked oxidase domain-containing protein</fullName>
    </submittedName>
</protein>
<sequence length="151" mass="17037">MYPPGYRNYWKSQFVSEAGLSDGAIETLVDYANSVTSPYTSIVIEHLGGAISRLDSDASAYAHRDAGYSFNIFTRWTDADEDDEHVAWTRAFFAAMAPHLSDGVSVNFLSREGNERVRAAFGDNYDRLVELKRQYDPENLFRVNQNIAPRA</sequence>
<dbReference type="PANTHER" id="PTHR42973:SF39">
    <property type="entry name" value="FAD-BINDING PCMH-TYPE DOMAIN-CONTAINING PROTEIN"/>
    <property type="match status" value="1"/>
</dbReference>
<dbReference type="InterPro" id="IPR016169">
    <property type="entry name" value="FAD-bd_PCMH_sub2"/>
</dbReference>
<keyword evidence="2" id="KW-0285">Flavoprotein</keyword>
<accession>M0HKD9</accession>
<dbReference type="EMBL" id="AOLJ01000011">
    <property type="protein sequence ID" value="ELZ83539.1"/>
    <property type="molecule type" value="Genomic_DNA"/>
</dbReference>
<dbReference type="PANTHER" id="PTHR42973">
    <property type="entry name" value="BINDING OXIDOREDUCTASE, PUTATIVE (AFU_ORTHOLOGUE AFUA_1G17690)-RELATED"/>
    <property type="match status" value="1"/>
</dbReference>
<feature type="domain" description="Berberine/berberine-like" evidence="5">
    <location>
        <begin position="106"/>
        <end position="147"/>
    </location>
</feature>
<dbReference type="PATRIC" id="fig|1227459.3.peg.847"/>
<evidence type="ECO:0000256" key="1">
    <source>
        <dbReference type="ARBA" id="ARBA00001974"/>
    </source>
</evidence>
<gene>
    <name evidence="6" type="ORF">C454_04477</name>
</gene>
<reference evidence="6 7" key="1">
    <citation type="journal article" date="2014" name="PLoS Genet.">
        <title>Phylogenetically driven sequencing of extremely halophilic archaea reveals strategies for static and dynamic osmo-response.</title>
        <authorList>
            <person name="Becker E.A."/>
            <person name="Seitzer P.M."/>
            <person name="Tritt A."/>
            <person name="Larsen D."/>
            <person name="Krusor M."/>
            <person name="Yao A.I."/>
            <person name="Wu D."/>
            <person name="Madern D."/>
            <person name="Eisen J.A."/>
            <person name="Darling A.E."/>
            <person name="Facciotti M.T."/>
        </authorList>
    </citation>
    <scope>NUCLEOTIDE SEQUENCE [LARGE SCALE GENOMIC DNA]</scope>
    <source>
        <strain evidence="7">ATCC 33959 / DSM 4427 / JCM 8863 / NBRC 102184 / NCIMB 2188 / Ma 2.38</strain>
    </source>
</reference>
<organism evidence="6 7">
    <name type="scientific">Haloferax gibbonsii (strain ATCC 33959 / DSM 4427 / JCM 8863 / NBRC 102184 / NCIMB 2188 / Ma 2.38)</name>
    <dbReference type="NCBI Taxonomy" id="1227459"/>
    <lineage>
        <taxon>Archaea</taxon>
        <taxon>Methanobacteriati</taxon>
        <taxon>Methanobacteriota</taxon>
        <taxon>Stenosarchaea group</taxon>
        <taxon>Halobacteria</taxon>
        <taxon>Halobacteriales</taxon>
        <taxon>Haloferacaceae</taxon>
        <taxon>Haloferax</taxon>
    </lineage>
</organism>
<keyword evidence="3" id="KW-0274">FAD</keyword>
<dbReference type="RefSeq" id="WP_004973005.1">
    <property type="nucleotide sequence ID" value="NZ_AOLJ01000011.1"/>
</dbReference>
<comment type="cofactor">
    <cofactor evidence="1">
        <name>FAD</name>
        <dbReference type="ChEBI" id="CHEBI:57692"/>
    </cofactor>
</comment>
<comment type="caution">
    <text evidence="6">The sequence shown here is derived from an EMBL/GenBank/DDBJ whole genome shotgun (WGS) entry which is preliminary data.</text>
</comment>
<evidence type="ECO:0000256" key="3">
    <source>
        <dbReference type="ARBA" id="ARBA00022827"/>
    </source>
</evidence>
<dbReference type="Gene3D" id="3.40.462.20">
    <property type="match status" value="1"/>
</dbReference>
<proteinExistence type="predicted"/>
<dbReference type="Proteomes" id="UP000011571">
    <property type="component" value="Unassembled WGS sequence"/>
</dbReference>
<dbReference type="AlphaFoldDB" id="M0HKD9"/>